<dbReference type="EMBL" id="JAAAIL010004838">
    <property type="protein sequence ID" value="KAG0247289.1"/>
    <property type="molecule type" value="Genomic_DNA"/>
</dbReference>
<feature type="non-terminal residue" evidence="1">
    <location>
        <position position="73"/>
    </location>
</feature>
<evidence type="ECO:0000313" key="2">
    <source>
        <dbReference type="Proteomes" id="UP001194580"/>
    </source>
</evidence>
<keyword evidence="2" id="KW-1185">Reference proteome</keyword>
<dbReference type="AlphaFoldDB" id="A0AAD4GZW5"/>
<comment type="caution">
    <text evidence="1">The sequence shown here is derived from an EMBL/GenBank/DDBJ whole genome shotgun (WGS) entry which is preliminary data.</text>
</comment>
<proteinExistence type="predicted"/>
<sequence length="73" mass="8674">MVFCCYCCTSTNDEPRKKRKDEEMQLLIQFAKEHVRLFPGLLKTFAICNSEFWPTLTPLHPRDIQQKIDEMLP</sequence>
<dbReference type="Proteomes" id="UP001194580">
    <property type="component" value="Unassembled WGS sequence"/>
</dbReference>
<reference evidence="1" key="1">
    <citation type="journal article" date="2020" name="Fungal Divers.">
        <title>Resolving the Mortierellaceae phylogeny through synthesis of multi-gene phylogenetics and phylogenomics.</title>
        <authorList>
            <person name="Vandepol N."/>
            <person name="Liber J."/>
            <person name="Desiro A."/>
            <person name="Na H."/>
            <person name="Kennedy M."/>
            <person name="Barry K."/>
            <person name="Grigoriev I.V."/>
            <person name="Miller A.N."/>
            <person name="O'Donnell K."/>
            <person name="Stajich J.E."/>
            <person name="Bonito G."/>
        </authorList>
    </citation>
    <scope>NUCLEOTIDE SEQUENCE</scope>
    <source>
        <strain evidence="1">NRRL 28262</strain>
    </source>
</reference>
<name>A0AAD4GZW5_9FUNG</name>
<gene>
    <name evidence="1" type="ORF">BGZ95_008829</name>
</gene>
<evidence type="ECO:0000313" key="1">
    <source>
        <dbReference type="EMBL" id="KAG0247289.1"/>
    </source>
</evidence>
<organism evidence="1 2">
    <name type="scientific">Linnemannia exigua</name>
    <dbReference type="NCBI Taxonomy" id="604196"/>
    <lineage>
        <taxon>Eukaryota</taxon>
        <taxon>Fungi</taxon>
        <taxon>Fungi incertae sedis</taxon>
        <taxon>Mucoromycota</taxon>
        <taxon>Mortierellomycotina</taxon>
        <taxon>Mortierellomycetes</taxon>
        <taxon>Mortierellales</taxon>
        <taxon>Mortierellaceae</taxon>
        <taxon>Linnemannia</taxon>
    </lineage>
</organism>
<protein>
    <submittedName>
        <fullName evidence="1">Uncharacterized protein</fullName>
    </submittedName>
</protein>
<accession>A0AAD4GZW5</accession>